<evidence type="ECO:0000313" key="2">
    <source>
        <dbReference type="Proteomes" id="UP000785679"/>
    </source>
</evidence>
<dbReference type="AlphaFoldDB" id="A0A8J8TAS7"/>
<gene>
    <name evidence="1" type="ORF">FGO68_gene10284</name>
</gene>
<comment type="caution">
    <text evidence="1">The sequence shown here is derived from an EMBL/GenBank/DDBJ whole genome shotgun (WGS) entry which is preliminary data.</text>
</comment>
<dbReference type="OrthoDB" id="443915at2759"/>
<dbReference type="EMBL" id="RRYP01000142">
    <property type="protein sequence ID" value="TNV87935.1"/>
    <property type="molecule type" value="Genomic_DNA"/>
</dbReference>
<sequence>MEEHASVDDKCNSHGKLQSNSKIFFIGNQRLLLSAVPKPSVKIQCPESALSPCVATVTWPEIPADLANYQIETITLVLNSSNSEQTYEASSQLHSWDIVLDSAQFSQNQNVTVKLGIVADVDSNNTIYSEGTTFTIPGIPIVTGSLISKKYDMISPSVIYVNLTNISIANDPVITPLLYMMVYSPNDENSWVNLTTTLTVLPDLVNLTDGLTSGKFHYFMLMVSNRFGDTYSSVLKVVGCKEPQTPPGIPYMDQSLDGKYFWIKYDTPTDDGGTRITNYTLLIQNWRTFDRTDDSIALDIYSVYAEKEFSGGYNYGSWSRADISSNYHGFPPEPGFEYRVYITASYNMVGKGPGQSEYLQFFVPSLPLRMPHLRVINVVPNQLRIDFDTLTISRCSYE</sequence>
<reference evidence="1" key="1">
    <citation type="submission" date="2019-06" db="EMBL/GenBank/DDBJ databases">
        <authorList>
            <person name="Zheng W."/>
        </authorList>
    </citation>
    <scope>NUCLEOTIDE SEQUENCE</scope>
    <source>
        <strain evidence="1">QDHG01</strain>
    </source>
</reference>
<dbReference type="Proteomes" id="UP000785679">
    <property type="component" value="Unassembled WGS sequence"/>
</dbReference>
<accession>A0A8J8TAS7</accession>
<protein>
    <submittedName>
        <fullName evidence="1">Uncharacterized protein</fullName>
    </submittedName>
</protein>
<organism evidence="1 2">
    <name type="scientific">Halteria grandinella</name>
    <dbReference type="NCBI Taxonomy" id="5974"/>
    <lineage>
        <taxon>Eukaryota</taxon>
        <taxon>Sar</taxon>
        <taxon>Alveolata</taxon>
        <taxon>Ciliophora</taxon>
        <taxon>Intramacronucleata</taxon>
        <taxon>Spirotrichea</taxon>
        <taxon>Stichotrichia</taxon>
        <taxon>Sporadotrichida</taxon>
        <taxon>Halteriidae</taxon>
        <taxon>Halteria</taxon>
    </lineage>
</organism>
<keyword evidence="2" id="KW-1185">Reference proteome</keyword>
<evidence type="ECO:0000313" key="1">
    <source>
        <dbReference type="EMBL" id="TNV87935.1"/>
    </source>
</evidence>
<proteinExistence type="predicted"/>
<name>A0A8J8TAS7_HALGN</name>